<comment type="similarity">
    <text evidence="1 2">Belongs to the metallo-beta-lactamase superfamily. RNA-metabolizing metallo-beta-lactamase-like family. CPSF2/YSH1 subfamily.</text>
</comment>
<name>A0A8K0KIF5_LADFU</name>
<keyword evidence="2" id="KW-0539">Nucleus</keyword>
<evidence type="ECO:0000313" key="4">
    <source>
        <dbReference type="EMBL" id="KAG8232888.1"/>
    </source>
</evidence>
<dbReference type="PANTHER" id="PTHR45922">
    <property type="entry name" value="CLEAVAGE AND POLYADENYLATION SPECIFICITY FACTOR SUBUNIT 2"/>
    <property type="match status" value="1"/>
</dbReference>
<dbReference type="InterPro" id="IPR027075">
    <property type="entry name" value="CPSF2"/>
</dbReference>
<keyword evidence="2" id="KW-0507">mRNA processing</keyword>
<evidence type="ECO:0000259" key="3">
    <source>
        <dbReference type="Pfam" id="PF13299"/>
    </source>
</evidence>
<evidence type="ECO:0000256" key="2">
    <source>
        <dbReference type="RuleBase" id="RU365006"/>
    </source>
</evidence>
<feature type="domain" description="Cleavage and polyadenylation specificity factor 2 C-terminal" evidence="3">
    <location>
        <begin position="9"/>
        <end position="153"/>
    </location>
</feature>
<dbReference type="EMBL" id="KZ308665">
    <property type="protein sequence ID" value="KAG8232888.1"/>
    <property type="molecule type" value="Genomic_DNA"/>
</dbReference>
<comment type="subcellular location">
    <subcellularLocation>
        <location evidence="2">Nucleus</location>
    </subcellularLocation>
</comment>
<dbReference type="GO" id="GO:0006398">
    <property type="term" value="P:mRNA 3'-end processing by stem-loop binding and cleavage"/>
    <property type="evidence" value="ECO:0007669"/>
    <property type="project" value="InterPro"/>
</dbReference>
<proteinExistence type="inferred from homology"/>
<dbReference type="InterPro" id="IPR025069">
    <property type="entry name" value="Cpsf2_C"/>
</dbReference>
<dbReference type="OrthoDB" id="64353at2759"/>
<dbReference type="AlphaFoldDB" id="A0A8K0KIF5"/>
<dbReference type="PANTHER" id="PTHR45922:SF1">
    <property type="entry name" value="CLEAVAGE AND POLYADENYLATION SPECIFICITY FACTOR SUBUNIT 2"/>
    <property type="match status" value="1"/>
</dbReference>
<dbReference type="GO" id="GO:0005847">
    <property type="term" value="C:mRNA cleavage and polyadenylation specificity factor complex"/>
    <property type="evidence" value="ECO:0007669"/>
    <property type="project" value="InterPro"/>
</dbReference>
<sequence>MHWCGLFQVRLTDALVSSLDFKKGKEAEVAWLDAQIADTEGERDARPMDSDEEDSKVLSEKKGILKTDQIYTLEPLQPSQIPGHPTVFINELKLSDFKQVLTRNGIPSEFSGGVLWCCGGILAVRRHEAGRVILEGCLSDDYYRVRDLLYEQYAIV</sequence>
<protein>
    <recommendedName>
        <fullName evidence="2">Cleavage and polyadenylation specificity factor subunit 2</fullName>
    </recommendedName>
    <alternativeName>
        <fullName evidence="2">Cleavage and polyadenylation specificity factor 100 kDa subunit</fullName>
    </alternativeName>
</protein>
<dbReference type="Pfam" id="PF13299">
    <property type="entry name" value="CPSF100_C"/>
    <property type="match status" value="1"/>
</dbReference>
<keyword evidence="5" id="KW-1185">Reference proteome</keyword>
<reference evidence="4" key="2">
    <citation type="submission" date="2017-10" db="EMBL/GenBank/DDBJ databases">
        <title>Ladona fulva Genome sequencing and assembly.</title>
        <authorList>
            <person name="Murali S."/>
            <person name="Richards S."/>
            <person name="Bandaranaike D."/>
            <person name="Bellair M."/>
            <person name="Blankenburg K."/>
            <person name="Chao H."/>
            <person name="Dinh H."/>
            <person name="Doddapaneni H."/>
            <person name="Dugan-Rocha S."/>
            <person name="Elkadiri S."/>
            <person name="Gnanaolivu R."/>
            <person name="Hernandez B."/>
            <person name="Skinner E."/>
            <person name="Javaid M."/>
            <person name="Lee S."/>
            <person name="Li M."/>
            <person name="Ming W."/>
            <person name="Munidasa M."/>
            <person name="Muniz J."/>
            <person name="Nguyen L."/>
            <person name="Hughes D."/>
            <person name="Osuji N."/>
            <person name="Pu L.-L."/>
            <person name="Puazo M."/>
            <person name="Qu C."/>
            <person name="Quiroz J."/>
            <person name="Raj R."/>
            <person name="Weissenberger G."/>
            <person name="Xin Y."/>
            <person name="Zou X."/>
            <person name="Han Y."/>
            <person name="Worley K."/>
            <person name="Muzny D."/>
            <person name="Gibbs R."/>
        </authorList>
    </citation>
    <scope>NUCLEOTIDE SEQUENCE</scope>
    <source>
        <strain evidence="4">Sampled in the wild</strain>
    </source>
</reference>
<accession>A0A8K0KIF5</accession>
<dbReference type="GO" id="GO:0003723">
    <property type="term" value="F:RNA binding"/>
    <property type="evidence" value="ECO:0007669"/>
    <property type="project" value="UniProtKB-KW"/>
</dbReference>
<comment type="caution">
    <text evidence="4">The sequence shown here is derived from an EMBL/GenBank/DDBJ whole genome shotgun (WGS) entry which is preliminary data.</text>
</comment>
<dbReference type="Proteomes" id="UP000792457">
    <property type="component" value="Unassembled WGS sequence"/>
</dbReference>
<gene>
    <name evidence="4" type="ORF">J437_LFUL004758</name>
</gene>
<organism evidence="4 5">
    <name type="scientific">Ladona fulva</name>
    <name type="common">Scarce chaser dragonfly</name>
    <name type="synonym">Libellula fulva</name>
    <dbReference type="NCBI Taxonomy" id="123851"/>
    <lineage>
        <taxon>Eukaryota</taxon>
        <taxon>Metazoa</taxon>
        <taxon>Ecdysozoa</taxon>
        <taxon>Arthropoda</taxon>
        <taxon>Hexapoda</taxon>
        <taxon>Insecta</taxon>
        <taxon>Pterygota</taxon>
        <taxon>Palaeoptera</taxon>
        <taxon>Odonata</taxon>
        <taxon>Epiprocta</taxon>
        <taxon>Anisoptera</taxon>
        <taxon>Libelluloidea</taxon>
        <taxon>Libellulidae</taxon>
        <taxon>Ladona</taxon>
    </lineage>
</organism>
<reference evidence="4" key="1">
    <citation type="submission" date="2013-04" db="EMBL/GenBank/DDBJ databases">
        <authorList>
            <person name="Qu J."/>
            <person name="Murali S.C."/>
            <person name="Bandaranaike D."/>
            <person name="Bellair M."/>
            <person name="Blankenburg K."/>
            <person name="Chao H."/>
            <person name="Dinh H."/>
            <person name="Doddapaneni H."/>
            <person name="Downs B."/>
            <person name="Dugan-Rocha S."/>
            <person name="Elkadiri S."/>
            <person name="Gnanaolivu R.D."/>
            <person name="Hernandez B."/>
            <person name="Javaid M."/>
            <person name="Jayaseelan J.C."/>
            <person name="Lee S."/>
            <person name="Li M."/>
            <person name="Ming W."/>
            <person name="Munidasa M."/>
            <person name="Muniz J."/>
            <person name="Nguyen L."/>
            <person name="Ongeri F."/>
            <person name="Osuji N."/>
            <person name="Pu L.-L."/>
            <person name="Puazo M."/>
            <person name="Qu C."/>
            <person name="Quiroz J."/>
            <person name="Raj R."/>
            <person name="Weissenberger G."/>
            <person name="Xin Y."/>
            <person name="Zou X."/>
            <person name="Han Y."/>
            <person name="Richards S."/>
            <person name="Worley K."/>
            <person name="Muzny D."/>
            <person name="Gibbs R."/>
        </authorList>
    </citation>
    <scope>NUCLEOTIDE SEQUENCE</scope>
    <source>
        <strain evidence="4">Sampled in the wild</strain>
    </source>
</reference>
<evidence type="ECO:0000256" key="1">
    <source>
        <dbReference type="ARBA" id="ARBA00010624"/>
    </source>
</evidence>
<evidence type="ECO:0000313" key="5">
    <source>
        <dbReference type="Proteomes" id="UP000792457"/>
    </source>
</evidence>
<keyword evidence="2" id="KW-0694">RNA-binding</keyword>